<dbReference type="EnsemblMetazoa" id="PPA43386.1">
    <property type="protein sequence ID" value="PPA43386.1"/>
    <property type="gene ID" value="WBGene00281755"/>
</dbReference>
<sequence length="91" mass="10121">AEFATLIQKGERMIAAEHYAKGEIRSRCAQLEETLAKLCSEWQLRNSYLAQEEFEKEVSSSVGDLESAASSRGQGIVNESAVSNFNLLFTF</sequence>
<reference evidence="1" key="2">
    <citation type="submission" date="2022-06" db="UniProtKB">
        <authorList>
            <consortium name="EnsemblMetazoa"/>
        </authorList>
    </citation>
    <scope>IDENTIFICATION</scope>
    <source>
        <strain evidence="1">PS312</strain>
    </source>
</reference>
<protein>
    <submittedName>
        <fullName evidence="1">Uncharacterized protein</fullName>
    </submittedName>
</protein>
<evidence type="ECO:0000313" key="2">
    <source>
        <dbReference type="Proteomes" id="UP000005239"/>
    </source>
</evidence>
<evidence type="ECO:0000313" key="1">
    <source>
        <dbReference type="EnsemblMetazoa" id="PPA43386.1"/>
    </source>
</evidence>
<proteinExistence type="predicted"/>
<organism evidence="1 2">
    <name type="scientific">Pristionchus pacificus</name>
    <name type="common">Parasitic nematode worm</name>
    <dbReference type="NCBI Taxonomy" id="54126"/>
    <lineage>
        <taxon>Eukaryota</taxon>
        <taxon>Metazoa</taxon>
        <taxon>Ecdysozoa</taxon>
        <taxon>Nematoda</taxon>
        <taxon>Chromadorea</taxon>
        <taxon>Rhabditida</taxon>
        <taxon>Rhabditina</taxon>
        <taxon>Diplogasteromorpha</taxon>
        <taxon>Diplogasteroidea</taxon>
        <taxon>Neodiplogasteridae</taxon>
        <taxon>Pristionchus</taxon>
    </lineage>
</organism>
<dbReference type="SUPFAM" id="SSF46966">
    <property type="entry name" value="Spectrin repeat"/>
    <property type="match status" value="1"/>
</dbReference>
<accession>A0A2A6BV06</accession>
<dbReference type="Gene3D" id="1.20.58.60">
    <property type="match status" value="1"/>
</dbReference>
<dbReference type="AlphaFoldDB" id="A0A2A6BV06"/>
<dbReference type="Proteomes" id="UP000005239">
    <property type="component" value="Unassembled WGS sequence"/>
</dbReference>
<name>A0A2A6BV06_PRIPA</name>
<gene>
    <name evidence="1" type="primary">WBGene00281755</name>
</gene>
<accession>A0A8R1V3N8</accession>
<keyword evidence="2" id="KW-1185">Reference proteome</keyword>
<reference evidence="2" key="1">
    <citation type="journal article" date="2008" name="Nat. Genet.">
        <title>The Pristionchus pacificus genome provides a unique perspective on nematode lifestyle and parasitism.</title>
        <authorList>
            <person name="Dieterich C."/>
            <person name="Clifton S.W."/>
            <person name="Schuster L.N."/>
            <person name="Chinwalla A."/>
            <person name="Delehaunty K."/>
            <person name="Dinkelacker I."/>
            <person name="Fulton L."/>
            <person name="Fulton R."/>
            <person name="Godfrey J."/>
            <person name="Minx P."/>
            <person name="Mitreva M."/>
            <person name="Roeseler W."/>
            <person name="Tian H."/>
            <person name="Witte H."/>
            <person name="Yang S.P."/>
            <person name="Wilson R.K."/>
            <person name="Sommer R.J."/>
        </authorList>
    </citation>
    <scope>NUCLEOTIDE SEQUENCE [LARGE SCALE GENOMIC DNA]</scope>
    <source>
        <strain evidence="2">PS312</strain>
    </source>
</reference>